<dbReference type="PANTHER" id="PTHR24034">
    <property type="entry name" value="EGF-LIKE DOMAIN-CONTAINING PROTEIN"/>
    <property type="match status" value="1"/>
</dbReference>
<evidence type="ECO:0000256" key="5">
    <source>
        <dbReference type="SAM" id="MobiDB-lite"/>
    </source>
</evidence>
<name>A0ABN7SXM9_OIKDI</name>
<accession>A0ABN7SXM9</accession>
<dbReference type="InterPro" id="IPR001881">
    <property type="entry name" value="EGF-like_Ca-bd_dom"/>
</dbReference>
<sequence length="665" mass="72020">MKLFAFFTITAAGRTRRNVSTRPNNPLTAASLSNRSGSSCKDFAVPEVCCTNGDDSACNPGSCWCDSLCCGYGDCCADYDEGQCAAQLGTCFSQSGTTSCQSGFYFDGSGCSDTNECEDGTDNCNDVTEVCNNTAGSYECVCASGYEASSGGCTDVNECVAGTDTCNDVTEVCNNNAGSYTCSCAAGYEASSNGCVDVNECVAGTDTCDDASEVCYNTDGGFTCSCASGYEASSSGCVDVNECVAGTDRCNDVTEVCNNVAGSYTCSCAAGYVANRGACVKSTTCLEDTNFGDVLVWDIQSGVDKPAPTSYFEFELADFAGNTEDCQRECANHAGCYKLHHDVNNNVCELRGNEVDFSGAGNYFALSGESCDTGYVWTENVADAVFYCLFWVDPDQTPEEFLEYLNTYNPTEWYTYTTESYAYSETWKYSVPADTSHLDDYYSSYYYSSYSSENTVWVQFHMVYHDRYQESSSSRNRRSTQETLDAVQDSIANFQSSLDAGNATVAQTTDATVNVEEVAPVADPMDPNNQAWEKIASKAAEISSRVEDFYAALPGLGNNSVLGSKKAYQFNLFFDQMSLLKKKSSATGCTFPAGSNDFSQFVAPVDSSDVCEEMQGLFTSLSTFVDSFVCLNDEKAKASKFFHILHRNRKKIFEKKLRQMNCGNQ</sequence>
<evidence type="ECO:0000256" key="3">
    <source>
        <dbReference type="ARBA" id="ARBA00023157"/>
    </source>
</evidence>
<feature type="region of interest" description="Disordered" evidence="5">
    <location>
        <begin position="18"/>
        <end position="38"/>
    </location>
</feature>
<dbReference type="PANTHER" id="PTHR24034:SF200">
    <property type="entry name" value="EGF-LIKE AND EMI DOMAIN-CONTAINING PROTEIN 1"/>
    <property type="match status" value="1"/>
</dbReference>
<gene>
    <name evidence="7" type="ORF">OKIOD_LOCUS13426</name>
</gene>
<evidence type="ECO:0000313" key="8">
    <source>
        <dbReference type="Proteomes" id="UP001158576"/>
    </source>
</evidence>
<keyword evidence="1 4" id="KW-0245">EGF-like domain</keyword>
<dbReference type="SMART" id="SM00181">
    <property type="entry name" value="EGF"/>
    <property type="match status" value="4"/>
</dbReference>
<keyword evidence="2" id="KW-0677">Repeat</keyword>
<dbReference type="Gene3D" id="2.10.25.10">
    <property type="entry name" value="Laminin"/>
    <property type="match status" value="4"/>
</dbReference>
<dbReference type="InterPro" id="IPR009030">
    <property type="entry name" value="Growth_fac_rcpt_cys_sf"/>
</dbReference>
<dbReference type="Proteomes" id="UP001158576">
    <property type="component" value="Chromosome 2"/>
</dbReference>
<evidence type="ECO:0000256" key="1">
    <source>
        <dbReference type="ARBA" id="ARBA00022536"/>
    </source>
</evidence>
<organism evidence="7 8">
    <name type="scientific">Oikopleura dioica</name>
    <name type="common">Tunicate</name>
    <dbReference type="NCBI Taxonomy" id="34765"/>
    <lineage>
        <taxon>Eukaryota</taxon>
        <taxon>Metazoa</taxon>
        <taxon>Chordata</taxon>
        <taxon>Tunicata</taxon>
        <taxon>Appendicularia</taxon>
        <taxon>Copelata</taxon>
        <taxon>Oikopleuridae</taxon>
        <taxon>Oikopleura</taxon>
    </lineage>
</organism>
<protein>
    <submittedName>
        <fullName evidence="7">Oidioi.mRNA.OKI2018_I69.chr2.g4661.t1.cds</fullName>
    </submittedName>
</protein>
<dbReference type="InterPro" id="IPR000152">
    <property type="entry name" value="EGF-type_Asp/Asn_hydroxyl_site"/>
</dbReference>
<dbReference type="EMBL" id="OU015567">
    <property type="protein sequence ID" value="CAG5110243.1"/>
    <property type="molecule type" value="Genomic_DNA"/>
</dbReference>
<evidence type="ECO:0000313" key="7">
    <source>
        <dbReference type="EMBL" id="CAG5110243.1"/>
    </source>
</evidence>
<dbReference type="PROSITE" id="PS01186">
    <property type="entry name" value="EGF_2"/>
    <property type="match status" value="3"/>
</dbReference>
<dbReference type="InterPro" id="IPR018097">
    <property type="entry name" value="EGF_Ca-bd_CS"/>
</dbReference>
<comment type="caution">
    <text evidence="4">Lacks conserved residue(s) required for the propagation of feature annotation.</text>
</comment>
<evidence type="ECO:0000259" key="6">
    <source>
        <dbReference type="PROSITE" id="PS50026"/>
    </source>
</evidence>
<dbReference type="InterPro" id="IPR050751">
    <property type="entry name" value="ECM_structural_protein"/>
</dbReference>
<dbReference type="SUPFAM" id="SSF57196">
    <property type="entry name" value="EGF/Laminin"/>
    <property type="match status" value="1"/>
</dbReference>
<evidence type="ECO:0000256" key="2">
    <source>
        <dbReference type="ARBA" id="ARBA00022737"/>
    </source>
</evidence>
<dbReference type="PROSITE" id="PS50026">
    <property type="entry name" value="EGF_3"/>
    <property type="match status" value="1"/>
</dbReference>
<keyword evidence="3" id="KW-1015">Disulfide bond</keyword>
<dbReference type="PROSITE" id="PS00010">
    <property type="entry name" value="ASX_HYDROXYL"/>
    <property type="match status" value="3"/>
</dbReference>
<evidence type="ECO:0000256" key="4">
    <source>
        <dbReference type="PROSITE-ProRule" id="PRU00076"/>
    </source>
</evidence>
<dbReference type="InterPro" id="IPR049883">
    <property type="entry name" value="NOTCH1_EGF-like"/>
</dbReference>
<reference evidence="7 8" key="1">
    <citation type="submission" date="2021-04" db="EMBL/GenBank/DDBJ databases">
        <authorList>
            <person name="Bliznina A."/>
        </authorList>
    </citation>
    <scope>NUCLEOTIDE SEQUENCE [LARGE SCALE GENOMIC DNA]</scope>
</reference>
<dbReference type="Pfam" id="PF07645">
    <property type="entry name" value="EGF_CA"/>
    <property type="match status" value="4"/>
</dbReference>
<proteinExistence type="predicted"/>
<dbReference type="SMART" id="SM00179">
    <property type="entry name" value="EGF_CA"/>
    <property type="match status" value="4"/>
</dbReference>
<feature type="compositionally biased region" description="Polar residues" evidence="5">
    <location>
        <begin position="20"/>
        <end position="38"/>
    </location>
</feature>
<dbReference type="SUPFAM" id="SSF57184">
    <property type="entry name" value="Growth factor receptor domain"/>
    <property type="match status" value="1"/>
</dbReference>
<feature type="domain" description="EGF-like" evidence="6">
    <location>
        <begin position="197"/>
        <end position="238"/>
    </location>
</feature>
<dbReference type="InterPro" id="IPR000742">
    <property type="entry name" value="EGF"/>
</dbReference>
<dbReference type="PROSITE" id="PS01187">
    <property type="entry name" value="EGF_CA"/>
    <property type="match status" value="2"/>
</dbReference>
<keyword evidence="8" id="KW-1185">Reference proteome</keyword>